<sequence length="77" mass="8142">MKIVVKAMGMADKVLGGKDGLVLTLEEPLTIKEILSTKLGVDPGAVMAVLVNGHYQKRDYVPREGDEIVLVPPLGGG</sequence>
<evidence type="ECO:0000313" key="1">
    <source>
        <dbReference type="EMBL" id="WRO21403.1"/>
    </source>
</evidence>
<dbReference type="InterPro" id="IPR016155">
    <property type="entry name" value="Mopterin_synth/thiamin_S_b"/>
</dbReference>
<name>A0AAU0UQG1_9FIRM</name>
<keyword evidence="2" id="KW-1185">Reference proteome</keyword>
<reference evidence="1 2" key="1">
    <citation type="submission" date="2023-04" db="EMBL/GenBank/DDBJ databases">
        <authorList>
            <person name="Hsu D."/>
        </authorList>
    </citation>
    <scope>NUCLEOTIDE SEQUENCE [LARGE SCALE GENOMIC DNA]</scope>
    <source>
        <strain evidence="1 2">MK1</strain>
    </source>
</reference>
<dbReference type="Pfam" id="PF02597">
    <property type="entry name" value="ThiS"/>
    <property type="match status" value="1"/>
</dbReference>
<protein>
    <submittedName>
        <fullName evidence="1">MoaD/ThiS family protein</fullName>
    </submittedName>
</protein>
<dbReference type="SUPFAM" id="SSF54285">
    <property type="entry name" value="MoaD/ThiS"/>
    <property type="match status" value="1"/>
</dbReference>
<evidence type="ECO:0000313" key="2">
    <source>
        <dbReference type="Proteomes" id="UP001329915"/>
    </source>
</evidence>
<proteinExistence type="predicted"/>
<dbReference type="Gene3D" id="3.10.20.30">
    <property type="match status" value="1"/>
</dbReference>
<accession>A0AAU0UQG1</accession>
<dbReference type="EMBL" id="CP121694">
    <property type="protein sequence ID" value="WRO21403.1"/>
    <property type="molecule type" value="Genomic_DNA"/>
</dbReference>
<dbReference type="AlphaFoldDB" id="A0AAU0UQG1"/>
<dbReference type="Proteomes" id="UP001329915">
    <property type="component" value="Chromosome"/>
</dbReference>
<dbReference type="InterPro" id="IPR003749">
    <property type="entry name" value="ThiS/MoaD-like"/>
</dbReference>
<organism evidence="1 2">
    <name type="scientific">Metallumcola ferriviriculae</name>
    <dbReference type="NCBI Taxonomy" id="3039180"/>
    <lineage>
        <taxon>Bacteria</taxon>
        <taxon>Bacillati</taxon>
        <taxon>Bacillota</taxon>
        <taxon>Clostridia</taxon>
        <taxon>Neomoorellales</taxon>
        <taxon>Desulfitibacteraceae</taxon>
        <taxon>Metallumcola</taxon>
    </lineage>
</organism>
<dbReference type="InterPro" id="IPR012675">
    <property type="entry name" value="Beta-grasp_dom_sf"/>
</dbReference>
<gene>
    <name evidence="1" type="ORF">MFMK1_001211</name>
</gene>
<dbReference type="RefSeq" id="WP_366924247.1">
    <property type="nucleotide sequence ID" value="NZ_CP121694.1"/>
</dbReference>
<dbReference type="KEGG" id="dbc:MFMK1_001211"/>